<feature type="compositionally biased region" description="Basic and acidic residues" evidence="14">
    <location>
        <begin position="759"/>
        <end position="770"/>
    </location>
</feature>
<feature type="domain" description="BRCT" evidence="16">
    <location>
        <begin position="1053"/>
        <end position="1117"/>
    </location>
</feature>
<dbReference type="SMART" id="SM00184">
    <property type="entry name" value="RING"/>
    <property type="match status" value="1"/>
</dbReference>
<dbReference type="PROSITE" id="PS50172">
    <property type="entry name" value="BRCT"/>
    <property type="match status" value="1"/>
</dbReference>
<evidence type="ECO:0000259" key="15">
    <source>
        <dbReference type="PROSITE" id="PS50089"/>
    </source>
</evidence>
<dbReference type="Gene3D" id="3.40.50.10190">
    <property type="entry name" value="BRCT domain"/>
    <property type="match status" value="2"/>
</dbReference>
<name>A0A914WPW4_9BILA</name>
<evidence type="ECO:0000256" key="11">
    <source>
        <dbReference type="ARBA" id="ARBA00023306"/>
    </source>
</evidence>
<dbReference type="AlphaFoldDB" id="A0A914WPW4"/>
<feature type="region of interest" description="Disordered" evidence="14">
    <location>
        <begin position="838"/>
        <end position="867"/>
    </location>
</feature>
<dbReference type="InterPro" id="IPR031099">
    <property type="entry name" value="BRCA1-associated"/>
</dbReference>
<dbReference type="InterPro" id="IPR001357">
    <property type="entry name" value="BRCT_dom"/>
</dbReference>
<evidence type="ECO:0000256" key="3">
    <source>
        <dbReference type="ARBA" id="ARBA00022454"/>
    </source>
</evidence>
<evidence type="ECO:0000256" key="6">
    <source>
        <dbReference type="ARBA" id="ARBA00022763"/>
    </source>
</evidence>
<feature type="compositionally biased region" description="Polar residues" evidence="14">
    <location>
        <begin position="844"/>
        <end position="856"/>
    </location>
</feature>
<sequence>MDIGPQRIKVVEAVRALKTALKCAICQGTFRPNPITTNCDHTFCQECFSSWMLKSTDRKCPVCLTAVQRRSCKPSPEVADYVNRYLILAKVFQETLKTFNVPPEHEFFESQIPPMFDSFVAPSPSPVFATPFSFGRNPRRKLDSKPKSEIGVFDEIFAIDSDPVGPSAKRRKTAVSKTKKERPPSDEGQSASTNAGRNSPERTPPSVAAAVASLVQESVHKEIDLASEQSSQGITAKTSRSRARSLKTPKKPSVSSSFAPKEQPVSPLRKPTDDEDQQQTVVVKKSPESVTKSDARSKSLTPEATVAASTDKRAATRRSSRSKSGTPQQTFAAPAFEQKTPDDNQQSQQSNKSTSKKRKVYWDWVTVPDDEATAPTQPYTSEVAPSPAVRALRASTRLTSVRHSIDGAVHDEMPELDVSHVSTEGTGQQQASAMNKDRRSAMKPVSDGNAQGGSDAPQVDTSGASTSEKRTNEQQISKKRNQSIKKTKEEADQEDTPDARQLNAASSLTETIGDYQMSAPNRKRKGGSTASKSTTADSVKASVDEQCQTDAKVITDACVQTTAASEAVDMPANEMVDERKKVAAKEKRATEMTTREAQTDAYPVGFDDVSFECDDSDEQFERDSRAIMSDTYLSDRVDVRRRLWRMTRANVQRLMATYPGASRVALLFRILPCFSDIINTREALQQLVSIAQGNIDACSEALERSMISLERENMPLFEEEPVAVNDISVSHAFDKDAIKDVRDAKPGCSPLRSTDSSMDVEKESRQKTADDNLQDIAQNDENSRRCGSPLPSARIAPVVALPLTPSRRPLESNDLNVSNNGDIEGLIESLKKAESYEDVEDELLSTQPPSAASSMQLDGDVDETRHSPDMFLSQTSLALADAKEDEAKEMEQMEDDDQSDRTIHSSSAVNAPIETKESIGDDRRSSRGQSADSTSVISETPSTLMNANSGSIRSQTASEACVGFDETADEVERAQNQTGKAGRENVTIVSDVVGETPTQQLPLDAQSDSMQVENGSGQEETPVSGTSNMIILVSKPRQNDAALLSQFEQLTTGCRVVKRWEDSVTHLVMMDAETRQITQRTIKYAVGIAAKVFVVGRRWIEDSLGQGKVLDPRSYEIIGDSVATTYAAEKSRLSSTKLFEGYSFYLPPRFFGEISAGTVERVLSMSGATVVKMEADLPPDGIILFGTGTAKVESKGYAEFADNARRYEHAFNNEVLAADFVLDGISDYKIPEDRQQYRVYKSSDNVDY</sequence>
<dbReference type="PANTHER" id="PTHR13763:SF0">
    <property type="entry name" value="BREAST CANCER TYPE 1 SUSCEPTIBILITY PROTEIN"/>
    <property type="match status" value="1"/>
</dbReference>
<keyword evidence="3" id="KW-0158">Chromosome</keyword>
<dbReference type="WBParaSite" id="PSAMB.scaffold483size49677.g6286.t1">
    <property type="protein sequence ID" value="PSAMB.scaffold483size49677.g6286.t1"/>
    <property type="gene ID" value="PSAMB.scaffold483size49677.g6286"/>
</dbReference>
<feature type="compositionally biased region" description="Polar residues" evidence="14">
    <location>
        <begin position="187"/>
        <end position="197"/>
    </location>
</feature>
<dbReference type="Proteomes" id="UP000887566">
    <property type="component" value="Unplaced"/>
</dbReference>
<dbReference type="GO" id="GO:0008270">
    <property type="term" value="F:zinc ion binding"/>
    <property type="evidence" value="ECO:0007669"/>
    <property type="project" value="UniProtKB-KW"/>
</dbReference>
<dbReference type="InterPro" id="IPR036420">
    <property type="entry name" value="BRCT_dom_sf"/>
</dbReference>
<evidence type="ECO:0000256" key="9">
    <source>
        <dbReference type="ARBA" id="ARBA00023204"/>
    </source>
</evidence>
<evidence type="ECO:0000256" key="8">
    <source>
        <dbReference type="ARBA" id="ARBA00022833"/>
    </source>
</evidence>
<keyword evidence="5" id="KW-0677">Repeat</keyword>
<dbReference type="InterPro" id="IPR013083">
    <property type="entry name" value="Znf_RING/FYVE/PHD"/>
</dbReference>
<dbReference type="GO" id="GO:0005694">
    <property type="term" value="C:chromosome"/>
    <property type="evidence" value="ECO:0007669"/>
    <property type="project" value="UniProtKB-SubCell"/>
</dbReference>
<dbReference type="GO" id="GO:0000724">
    <property type="term" value="P:double-strand break repair via homologous recombination"/>
    <property type="evidence" value="ECO:0007669"/>
    <property type="project" value="TreeGrafter"/>
</dbReference>
<feature type="compositionally biased region" description="Polar residues" evidence="14">
    <location>
        <begin position="528"/>
        <end position="537"/>
    </location>
</feature>
<dbReference type="SUPFAM" id="SSF52113">
    <property type="entry name" value="BRCT domain"/>
    <property type="match status" value="1"/>
</dbReference>
<organism evidence="17 18">
    <name type="scientific">Plectus sambesii</name>
    <dbReference type="NCBI Taxonomy" id="2011161"/>
    <lineage>
        <taxon>Eukaryota</taxon>
        <taxon>Metazoa</taxon>
        <taxon>Ecdysozoa</taxon>
        <taxon>Nematoda</taxon>
        <taxon>Chromadorea</taxon>
        <taxon>Plectida</taxon>
        <taxon>Plectina</taxon>
        <taxon>Plectoidea</taxon>
        <taxon>Plectidae</taxon>
        <taxon>Plectus</taxon>
    </lineage>
</organism>
<keyword evidence="7 13" id="KW-0863">Zinc-finger</keyword>
<dbReference type="PROSITE" id="PS50089">
    <property type="entry name" value="ZF_RING_2"/>
    <property type="match status" value="1"/>
</dbReference>
<evidence type="ECO:0000256" key="1">
    <source>
        <dbReference type="ARBA" id="ARBA00004123"/>
    </source>
</evidence>
<dbReference type="GO" id="GO:0004842">
    <property type="term" value="F:ubiquitin-protein transferase activity"/>
    <property type="evidence" value="ECO:0007669"/>
    <property type="project" value="TreeGrafter"/>
</dbReference>
<feature type="region of interest" description="Disordered" evidence="14">
    <location>
        <begin position="163"/>
        <end position="207"/>
    </location>
</feature>
<evidence type="ECO:0000259" key="16">
    <source>
        <dbReference type="PROSITE" id="PS50172"/>
    </source>
</evidence>
<accession>A0A914WPW4</accession>
<feature type="compositionally biased region" description="Basic residues" evidence="14">
    <location>
        <begin position="168"/>
        <end position="180"/>
    </location>
</feature>
<evidence type="ECO:0000256" key="7">
    <source>
        <dbReference type="ARBA" id="ARBA00022771"/>
    </source>
</evidence>
<evidence type="ECO:0000256" key="12">
    <source>
        <dbReference type="ARBA" id="ARBA00031556"/>
    </source>
</evidence>
<feature type="region of interest" description="Disordered" evidence="14">
    <location>
        <begin position="407"/>
        <end position="541"/>
    </location>
</feature>
<feature type="domain" description="RING-type" evidence="15">
    <location>
        <begin position="23"/>
        <end position="63"/>
    </location>
</feature>
<keyword evidence="8" id="KW-0862">Zinc</keyword>
<dbReference type="Gene3D" id="3.30.40.10">
    <property type="entry name" value="Zinc/RING finger domain, C3HC4 (zinc finger)"/>
    <property type="match status" value="1"/>
</dbReference>
<evidence type="ECO:0000256" key="4">
    <source>
        <dbReference type="ARBA" id="ARBA00022723"/>
    </source>
</evidence>
<keyword evidence="6" id="KW-0227">DNA damage</keyword>
<comment type="subcellular location">
    <subcellularLocation>
        <location evidence="2">Chromosome</location>
    </subcellularLocation>
    <subcellularLocation>
        <location evidence="1">Nucleus</location>
    </subcellularLocation>
</comment>
<keyword evidence="17" id="KW-1185">Reference proteome</keyword>
<dbReference type="GO" id="GO:0031436">
    <property type="term" value="C:BRCA1-BARD1 complex"/>
    <property type="evidence" value="ECO:0007669"/>
    <property type="project" value="TreeGrafter"/>
</dbReference>
<keyword evidence="9" id="KW-0234">DNA repair</keyword>
<evidence type="ECO:0000313" key="18">
    <source>
        <dbReference type="WBParaSite" id="PSAMB.scaffold483size49677.g6286.t1"/>
    </source>
</evidence>
<feature type="compositionally biased region" description="Polar residues" evidence="14">
    <location>
        <begin position="227"/>
        <end position="238"/>
    </location>
</feature>
<feature type="compositionally biased region" description="Basic residues" evidence="14">
    <location>
        <begin position="239"/>
        <end position="250"/>
    </location>
</feature>
<dbReference type="InterPro" id="IPR001841">
    <property type="entry name" value="Znf_RING"/>
</dbReference>
<proteinExistence type="predicted"/>
<keyword evidence="4" id="KW-0479">Metal-binding</keyword>
<keyword evidence="11" id="KW-0131">Cell cycle</keyword>
<dbReference type="SUPFAM" id="SSF57850">
    <property type="entry name" value="RING/U-box"/>
    <property type="match status" value="1"/>
</dbReference>
<feature type="region of interest" description="Disordered" evidence="14">
    <location>
        <begin position="744"/>
        <end position="791"/>
    </location>
</feature>
<dbReference type="PANTHER" id="PTHR13763">
    <property type="entry name" value="BREAST CANCER TYPE 1 SUSCEPTIBILITY PROTEIN BRCA1"/>
    <property type="match status" value="1"/>
</dbReference>
<evidence type="ECO:0000256" key="2">
    <source>
        <dbReference type="ARBA" id="ARBA00004286"/>
    </source>
</evidence>
<feature type="compositionally biased region" description="Polar residues" evidence="14">
    <location>
        <begin position="420"/>
        <end position="433"/>
    </location>
</feature>
<evidence type="ECO:0000256" key="14">
    <source>
        <dbReference type="SAM" id="MobiDB-lite"/>
    </source>
</evidence>
<evidence type="ECO:0000256" key="10">
    <source>
        <dbReference type="ARBA" id="ARBA00023242"/>
    </source>
</evidence>
<reference evidence="18" key="1">
    <citation type="submission" date="2022-11" db="UniProtKB">
        <authorList>
            <consortium name="WormBaseParasite"/>
        </authorList>
    </citation>
    <scope>IDENTIFICATION</scope>
</reference>
<dbReference type="InterPro" id="IPR018957">
    <property type="entry name" value="Znf_C3HC4_RING-type"/>
</dbReference>
<protein>
    <recommendedName>
        <fullName evidence="12">RING-type E3 ubiquitin transferase BRCA1</fullName>
    </recommendedName>
</protein>
<dbReference type="Pfam" id="PF00097">
    <property type="entry name" value="zf-C3HC4"/>
    <property type="match status" value="1"/>
</dbReference>
<evidence type="ECO:0000256" key="5">
    <source>
        <dbReference type="ARBA" id="ARBA00022737"/>
    </source>
</evidence>
<feature type="region of interest" description="Disordered" evidence="14">
    <location>
        <begin position="223"/>
        <end position="361"/>
    </location>
</feature>
<feature type="compositionally biased region" description="Polar residues" evidence="14">
    <location>
        <begin position="927"/>
        <end position="954"/>
    </location>
</feature>
<dbReference type="GO" id="GO:0045944">
    <property type="term" value="P:positive regulation of transcription by RNA polymerase II"/>
    <property type="evidence" value="ECO:0007669"/>
    <property type="project" value="TreeGrafter"/>
</dbReference>
<evidence type="ECO:0000313" key="17">
    <source>
        <dbReference type="Proteomes" id="UP000887566"/>
    </source>
</evidence>
<keyword evidence="10" id="KW-0539">Nucleus</keyword>
<feature type="region of interest" description="Disordered" evidence="14">
    <location>
        <begin position="883"/>
        <end position="954"/>
    </location>
</feature>
<evidence type="ECO:0000256" key="13">
    <source>
        <dbReference type="PROSITE-ProRule" id="PRU00175"/>
    </source>
</evidence>
<dbReference type="GO" id="GO:0070531">
    <property type="term" value="C:BRCA1-A complex"/>
    <property type="evidence" value="ECO:0007669"/>
    <property type="project" value="TreeGrafter"/>
</dbReference>
<feature type="compositionally biased region" description="Basic and acidic residues" evidence="14">
    <location>
        <begin position="914"/>
        <end position="925"/>
    </location>
</feature>
<feature type="compositionally biased region" description="Basic and acidic residues" evidence="14">
    <location>
        <begin position="285"/>
        <end position="297"/>
    </location>
</feature>